<accession>A0ABD6W6F4</accession>
<evidence type="ECO:0008006" key="6">
    <source>
        <dbReference type="Google" id="ProtNLM"/>
    </source>
</evidence>
<dbReference type="RefSeq" id="WP_097167854.1">
    <property type="nucleotide sequence ID" value="NZ_PSUD01000036.1"/>
</dbReference>
<gene>
    <name evidence="2" type="ORF">C5C04_11425</name>
    <name evidence="3" type="ORF">C5C40_12840</name>
</gene>
<evidence type="ECO:0000313" key="5">
    <source>
        <dbReference type="Proteomes" id="UP000239698"/>
    </source>
</evidence>
<dbReference type="AlphaFoldDB" id="A0ABD6W6F4"/>
<comment type="caution">
    <text evidence="2">The sequence shown here is derived from an EMBL/GenBank/DDBJ whole genome shotgun (WGS) entry which is preliminary data.</text>
</comment>
<evidence type="ECO:0000313" key="4">
    <source>
        <dbReference type="Proteomes" id="UP000237881"/>
    </source>
</evidence>
<evidence type="ECO:0000313" key="3">
    <source>
        <dbReference type="EMBL" id="PPH74616.1"/>
    </source>
</evidence>
<dbReference type="EMBL" id="PSUL01000029">
    <property type="protein sequence ID" value="PPF11941.1"/>
    <property type="molecule type" value="Genomic_DNA"/>
</dbReference>
<dbReference type="EMBL" id="PSVT01000034">
    <property type="protein sequence ID" value="PPH74616.1"/>
    <property type="molecule type" value="Genomic_DNA"/>
</dbReference>
<proteinExistence type="predicted"/>
<protein>
    <recommendedName>
        <fullName evidence="6">Ribbon-helix-helix protein CopG domain-containing protein</fullName>
    </recommendedName>
</protein>
<name>A0ABD6W6F4_RATRA</name>
<dbReference type="Proteomes" id="UP000239698">
    <property type="component" value="Unassembled WGS sequence"/>
</dbReference>
<reference evidence="4 5" key="1">
    <citation type="submission" date="2018-02" db="EMBL/GenBank/DDBJ databases">
        <title>Bacteriophage NCPPB3778 and a type I-E CRISPR drive the evolution of the US Biological Select Agent, Rathayibacter toxicus.</title>
        <authorList>
            <person name="Davis E.W.II."/>
            <person name="Tabima J.F."/>
            <person name="Weisberg A.J."/>
            <person name="Lopes L.D."/>
            <person name="Wiseman M.S."/>
            <person name="Wiseman M.S."/>
            <person name="Pupko T."/>
            <person name="Belcher M.S."/>
            <person name="Sechler A.J."/>
            <person name="Tancos M.A."/>
            <person name="Schroeder B.K."/>
            <person name="Murray T.D."/>
            <person name="Luster D.G."/>
            <person name="Schneider W.L."/>
            <person name="Rogers E."/>
            <person name="Andreote F.D."/>
            <person name="Grunwald N.J."/>
            <person name="Putnam M.L."/>
            <person name="Chang J.H."/>
        </authorList>
    </citation>
    <scope>NUCLEOTIDE SEQUENCE [LARGE SCALE GENOMIC DNA]</scope>
    <source>
        <strain evidence="3 5">AY1D6</strain>
        <strain evidence="2 4">AY1I9</strain>
    </source>
</reference>
<evidence type="ECO:0000313" key="2">
    <source>
        <dbReference type="EMBL" id="PPF11941.1"/>
    </source>
</evidence>
<organism evidence="2 4">
    <name type="scientific">Rathayibacter rathayi</name>
    <name type="common">Corynebacterium rathayi</name>
    <dbReference type="NCBI Taxonomy" id="33887"/>
    <lineage>
        <taxon>Bacteria</taxon>
        <taxon>Bacillati</taxon>
        <taxon>Actinomycetota</taxon>
        <taxon>Actinomycetes</taxon>
        <taxon>Micrococcales</taxon>
        <taxon>Microbacteriaceae</taxon>
        <taxon>Rathayibacter</taxon>
    </lineage>
</organism>
<dbReference type="Proteomes" id="UP000237881">
    <property type="component" value="Unassembled WGS sequence"/>
</dbReference>
<keyword evidence="5" id="KW-1185">Reference proteome</keyword>
<sequence length="115" mass="12157">MTAQNVTPAEEAAAARASERYEQVVAPEGGTWTRSEGKDAGRALLEAALGGPEAVEMAIGRPHAGASKKGITPSRSVRWGVERIERAEAIAAAEGIEFSALARRAVDEYVERHTA</sequence>
<feature type="region of interest" description="Disordered" evidence="1">
    <location>
        <begin position="1"/>
        <end position="37"/>
    </location>
</feature>
<evidence type="ECO:0000256" key="1">
    <source>
        <dbReference type="SAM" id="MobiDB-lite"/>
    </source>
</evidence>